<evidence type="ECO:0000313" key="3">
    <source>
        <dbReference type="Proteomes" id="UP000183104"/>
    </source>
</evidence>
<proteinExistence type="predicted"/>
<dbReference type="Proteomes" id="UP000183104">
    <property type="component" value="Unassembled WGS sequence"/>
</dbReference>
<dbReference type="STRING" id="381306.AN478_09160"/>
<dbReference type="AlphaFoldDB" id="A0A0P9EP64"/>
<dbReference type="SUPFAM" id="SSF53756">
    <property type="entry name" value="UDP-Glycosyltransferase/glycogen phosphorylase"/>
    <property type="match status" value="1"/>
</dbReference>
<organism evidence="2 3">
    <name type="scientific">Thiohalorhabdus denitrificans</name>
    <dbReference type="NCBI Taxonomy" id="381306"/>
    <lineage>
        <taxon>Bacteria</taxon>
        <taxon>Pseudomonadati</taxon>
        <taxon>Pseudomonadota</taxon>
        <taxon>Gammaproteobacteria</taxon>
        <taxon>Thiohalorhabdales</taxon>
        <taxon>Thiohalorhabdaceae</taxon>
        <taxon>Thiohalorhabdus</taxon>
    </lineage>
</organism>
<evidence type="ECO:0000313" key="2">
    <source>
        <dbReference type="EMBL" id="SCX82105.1"/>
    </source>
</evidence>
<protein>
    <submittedName>
        <fullName evidence="2">UDP:flavonoid glycosyltransferase YjiC, YdhE family</fullName>
    </submittedName>
</protein>
<evidence type="ECO:0000259" key="1">
    <source>
        <dbReference type="Pfam" id="PF04101"/>
    </source>
</evidence>
<dbReference type="PANTHER" id="PTHR21015">
    <property type="entry name" value="UDP-N-ACETYLGLUCOSAMINE--N-ACETYLMURAMYL-(PENTAPEPTIDE) PYROPHOSPHORYL-UNDECAPRENOL N-ACETYLGLUCOSAMINE TRANSFERASE 1"/>
    <property type="match status" value="1"/>
</dbReference>
<dbReference type="EMBL" id="FMUN01000001">
    <property type="protein sequence ID" value="SCX82105.1"/>
    <property type="molecule type" value="Genomic_DNA"/>
</dbReference>
<keyword evidence="2" id="KW-0808">Transferase</keyword>
<dbReference type="GO" id="GO:0016758">
    <property type="term" value="F:hexosyltransferase activity"/>
    <property type="evidence" value="ECO:0007669"/>
    <property type="project" value="InterPro"/>
</dbReference>
<dbReference type="Pfam" id="PF04101">
    <property type="entry name" value="Glyco_tran_28_C"/>
    <property type="match status" value="1"/>
</dbReference>
<keyword evidence="3" id="KW-1185">Reference proteome</keyword>
<dbReference type="InterPro" id="IPR007235">
    <property type="entry name" value="Glyco_trans_28_C"/>
</dbReference>
<dbReference type="RefSeq" id="WP_054966297.1">
    <property type="nucleotide sequence ID" value="NZ_FMUN01000001.1"/>
</dbReference>
<dbReference type="PATRIC" id="fig|381306.5.peg.480"/>
<dbReference type="OrthoDB" id="503443at2"/>
<accession>A0A0P9EP64</accession>
<gene>
    <name evidence="2" type="ORF">SAMN05661077_0571</name>
</gene>
<name>A0A0P9EP64_9GAMM</name>
<dbReference type="Gene3D" id="3.40.50.2000">
    <property type="entry name" value="Glycogen Phosphorylase B"/>
    <property type="match status" value="1"/>
</dbReference>
<reference evidence="3" key="1">
    <citation type="submission" date="2016-10" db="EMBL/GenBank/DDBJ databases">
        <authorList>
            <person name="Varghese N."/>
        </authorList>
    </citation>
    <scope>NUCLEOTIDE SEQUENCE [LARGE SCALE GENOMIC DNA]</scope>
    <source>
        <strain evidence="3">HL 19</strain>
    </source>
</reference>
<feature type="domain" description="Glycosyl transferase family 28 C-terminal" evidence="1">
    <location>
        <begin position="254"/>
        <end position="334"/>
    </location>
</feature>
<sequence length="360" mass="40050">MGGEKVLFAVHDWGLGHATRSLPLIRGLLDTGSRVTVLSTGRALRLLRGELGDRCAFIELRDLPKASNRSVAGFYLQMSLSLPLFLATFRRERRFTRNLCRREGFTRIVSDSRIGVCLPEVPSYLLFHSLRHIIPGRPERLEGLVEGTQARLFADARRILVPDEAEDGGLSGDLSHHLARDWGDRLAYIGPLSTITPQDGEEDLDYFITLSGQEPQRTLLEERVLAEVEGLPGRIVVALGKPESRSRSLGRGRITVHDYLDRPAQQAMMNRARLVIGRSGYTTLMELAQLGKKALFVPTPGQSEQEYLARYHRERGHTHGVTQSRLDLAADVAKAETFPGLPRTASAGESVRRFLDVVLA</sequence>
<dbReference type="PANTHER" id="PTHR21015:SF22">
    <property type="entry name" value="GLYCOSYLTRANSFERASE"/>
    <property type="match status" value="1"/>
</dbReference>